<name>X1HNC8_9ZZZZ</name>
<proteinExistence type="predicted"/>
<feature type="transmembrane region" description="Helical" evidence="1">
    <location>
        <begin position="37"/>
        <end position="60"/>
    </location>
</feature>
<feature type="transmembrane region" description="Helical" evidence="1">
    <location>
        <begin position="6"/>
        <end position="25"/>
    </location>
</feature>
<comment type="caution">
    <text evidence="2">The sequence shown here is derived from an EMBL/GenBank/DDBJ whole genome shotgun (WGS) entry which is preliminary data.</text>
</comment>
<accession>X1HNC8</accession>
<keyword evidence="1" id="KW-1133">Transmembrane helix</keyword>
<sequence length="63" mass="7032">MKKLPFFIGLAMIAIQSIYVGIYLLSQVSISQSSLNMWGMLFMLIPTNITAFTLLIFGLVSDE</sequence>
<dbReference type="AlphaFoldDB" id="X1HNC8"/>
<dbReference type="EMBL" id="BARU01007666">
    <property type="protein sequence ID" value="GAH46828.1"/>
    <property type="molecule type" value="Genomic_DNA"/>
</dbReference>
<keyword evidence="1" id="KW-0812">Transmembrane</keyword>
<keyword evidence="1" id="KW-0472">Membrane</keyword>
<protein>
    <submittedName>
        <fullName evidence="2">Uncharacterized protein</fullName>
    </submittedName>
</protein>
<evidence type="ECO:0000313" key="2">
    <source>
        <dbReference type="EMBL" id="GAH46828.1"/>
    </source>
</evidence>
<organism evidence="2">
    <name type="scientific">marine sediment metagenome</name>
    <dbReference type="NCBI Taxonomy" id="412755"/>
    <lineage>
        <taxon>unclassified sequences</taxon>
        <taxon>metagenomes</taxon>
        <taxon>ecological metagenomes</taxon>
    </lineage>
</organism>
<evidence type="ECO:0000256" key="1">
    <source>
        <dbReference type="SAM" id="Phobius"/>
    </source>
</evidence>
<gene>
    <name evidence="2" type="ORF">S03H2_15106</name>
</gene>
<reference evidence="2" key="1">
    <citation type="journal article" date="2014" name="Front. Microbiol.">
        <title>High frequency of phylogenetically diverse reductive dehalogenase-homologous genes in deep subseafloor sedimentary metagenomes.</title>
        <authorList>
            <person name="Kawai M."/>
            <person name="Futagami T."/>
            <person name="Toyoda A."/>
            <person name="Takaki Y."/>
            <person name="Nishi S."/>
            <person name="Hori S."/>
            <person name="Arai W."/>
            <person name="Tsubouchi T."/>
            <person name="Morono Y."/>
            <person name="Uchiyama I."/>
            <person name="Ito T."/>
            <person name="Fujiyama A."/>
            <person name="Inagaki F."/>
            <person name="Takami H."/>
        </authorList>
    </citation>
    <scope>NUCLEOTIDE SEQUENCE</scope>
    <source>
        <strain evidence="2">Expedition CK06-06</strain>
    </source>
</reference>